<dbReference type="SUPFAM" id="SSF160631">
    <property type="entry name" value="SMI1/KNR4-like"/>
    <property type="match status" value="1"/>
</dbReference>
<sequence>MIIWNDIPDDPNRLPALTGDVLTEVEGRLGVKLPDDYLEALRIQNGGYVEQRDLPITWNGQDDIALVDSIAGVGLNKGLIESKALLKEWGVEDEQLIAFAGDGHFFLAFDYREGATPKIAYIDTDTEEIDVLFDSFRQFTEALTTVDMGVYEEMTPESGTEMKQGETLLNDARRLLYSDHLEDKRIGAVIWFNSLDLLEADELVRELLTWMDDKTLRETATSVIQEVIIRRKPLDQQLFEAFFETLHRQDDAYSKQRYEETMYILDNDIRVE</sequence>
<reference evidence="2 3" key="1">
    <citation type="submission" date="2023-06" db="EMBL/GenBank/DDBJ databases">
        <title>Influencing factors and mechanism of Cr(VI) reduction by facultative anaerobic Exiguobacterium sp. PY14.</title>
        <authorList>
            <person name="Zou L."/>
        </authorList>
    </citation>
    <scope>NUCLEOTIDE SEQUENCE [LARGE SCALE GENOMIC DNA]</scope>
    <source>
        <strain evidence="2 3">PY14</strain>
    </source>
</reference>
<dbReference type="SMART" id="SM00860">
    <property type="entry name" value="SMI1_KNR4"/>
    <property type="match status" value="1"/>
</dbReference>
<dbReference type="Gene3D" id="3.40.1580.10">
    <property type="entry name" value="SMI1/KNR4-like"/>
    <property type="match status" value="1"/>
</dbReference>
<dbReference type="InterPro" id="IPR018958">
    <property type="entry name" value="Knr4/Smi1-like_dom"/>
</dbReference>
<dbReference type="Proteomes" id="UP001230807">
    <property type="component" value="Unassembled WGS sequence"/>
</dbReference>
<feature type="domain" description="Knr4/Smi1-like" evidence="1">
    <location>
        <begin position="16"/>
        <end position="145"/>
    </location>
</feature>
<proteinExistence type="predicted"/>
<dbReference type="Pfam" id="PF09346">
    <property type="entry name" value="SMI1_KNR4"/>
    <property type="match status" value="1"/>
</dbReference>
<keyword evidence="3" id="KW-1185">Reference proteome</keyword>
<evidence type="ECO:0000259" key="1">
    <source>
        <dbReference type="SMART" id="SM00860"/>
    </source>
</evidence>
<protein>
    <submittedName>
        <fullName evidence="2">SMI1/KNR4 family protein</fullName>
    </submittedName>
</protein>
<name>A0ABT7MSQ9_9BACL</name>
<evidence type="ECO:0000313" key="2">
    <source>
        <dbReference type="EMBL" id="MDL5378247.1"/>
    </source>
</evidence>
<evidence type="ECO:0000313" key="3">
    <source>
        <dbReference type="Proteomes" id="UP001230807"/>
    </source>
</evidence>
<accession>A0ABT7MSQ9</accession>
<dbReference type="InterPro" id="IPR037883">
    <property type="entry name" value="Knr4/Smi1-like_sf"/>
</dbReference>
<dbReference type="RefSeq" id="WP_286038547.1">
    <property type="nucleotide sequence ID" value="NZ_CP183077.1"/>
</dbReference>
<comment type="caution">
    <text evidence="2">The sequence shown here is derived from an EMBL/GenBank/DDBJ whole genome shotgun (WGS) entry which is preliminary data.</text>
</comment>
<dbReference type="EMBL" id="JASWER010000021">
    <property type="protein sequence ID" value="MDL5378247.1"/>
    <property type="molecule type" value="Genomic_DNA"/>
</dbReference>
<gene>
    <name evidence="2" type="ORF">QR695_14680</name>
</gene>
<organism evidence="2 3">
    <name type="scientific">Exiguobacterium mexicanum</name>
    <dbReference type="NCBI Taxonomy" id="340146"/>
    <lineage>
        <taxon>Bacteria</taxon>
        <taxon>Bacillati</taxon>
        <taxon>Bacillota</taxon>
        <taxon>Bacilli</taxon>
        <taxon>Bacillales</taxon>
        <taxon>Bacillales Family XII. Incertae Sedis</taxon>
        <taxon>Exiguobacterium</taxon>
    </lineage>
</organism>